<evidence type="ECO:0000313" key="11">
    <source>
        <dbReference type="Proteomes" id="UP000794436"/>
    </source>
</evidence>
<dbReference type="AlphaFoldDB" id="A0A8K1CLE5"/>
<dbReference type="InterPro" id="IPR000571">
    <property type="entry name" value="Znf_CCCH"/>
</dbReference>
<dbReference type="SMART" id="SM00360">
    <property type="entry name" value="RRM"/>
    <property type="match status" value="1"/>
</dbReference>
<dbReference type="GO" id="GO:0003723">
    <property type="term" value="F:RNA binding"/>
    <property type="evidence" value="ECO:0007669"/>
    <property type="project" value="UniProtKB-UniRule"/>
</dbReference>
<feature type="compositionally biased region" description="Low complexity" evidence="7">
    <location>
        <begin position="225"/>
        <end position="235"/>
    </location>
</feature>
<evidence type="ECO:0000256" key="1">
    <source>
        <dbReference type="ARBA" id="ARBA00022723"/>
    </source>
</evidence>
<evidence type="ECO:0000256" key="5">
    <source>
        <dbReference type="PROSITE-ProRule" id="PRU00176"/>
    </source>
</evidence>
<dbReference type="PROSITE" id="PS50103">
    <property type="entry name" value="ZF_C3H1"/>
    <property type="match status" value="4"/>
</dbReference>
<keyword evidence="5" id="KW-0694">RNA-binding</keyword>
<feature type="compositionally biased region" description="Low complexity" evidence="7">
    <location>
        <begin position="293"/>
        <end position="304"/>
    </location>
</feature>
<feature type="zinc finger region" description="C3H1-type" evidence="6">
    <location>
        <begin position="195"/>
        <end position="222"/>
    </location>
</feature>
<feature type="compositionally biased region" description="Basic and acidic residues" evidence="7">
    <location>
        <begin position="527"/>
        <end position="538"/>
    </location>
</feature>
<feature type="region of interest" description="Disordered" evidence="7">
    <location>
        <begin position="223"/>
        <end position="360"/>
    </location>
</feature>
<keyword evidence="1 6" id="KW-0479">Metal-binding</keyword>
<dbReference type="PANTHER" id="PTHR12675:SF12">
    <property type="entry name" value="PROTEIN MUSCLEBLIND"/>
    <property type="match status" value="1"/>
</dbReference>
<proteinExistence type="predicted"/>
<sequence>MRSNDSLKVIVVGISKTVDDAGLSELFSAYGGVADAKVVRDAATNASRGFGFVTFTAQSAMKRAVREMDKKQVDGRTLNVRELEAKDKFQAKKAADKTPDEAGKRPCWLLRKGKCTKGAACPFSHDTKGGEFGSCFEFVQNGSCKRGDNCKFHHPTQEESEEADAVAKTEEKPGKKDKPADKKTVAPKEEKKETEPKQRVCFAFQKGRCHRGKKCLYVHEKLDVPAEPAPVAAPVKTKPSDFEVVKQPETSRKRRRDSVGSEDSESEEEVKKVEAKAPKKTKTVVKSEPEVNKASTKSESATSKSKSEPEVKKASTKSESVTTKPPTKSEPATEPEKDTAPVEAAAAPTENGEEAPKYVHFTEKPICRHFAKGRCKRGKICFFLHQRPAKAPKEESEEEHDDPAPLQALADHVAAFMANLPNGGGAPPVRAIEPVVVEEEVKSESPVKADKPVKRAIAAVEDTDDAPVRPVKKFKKEKVDMGAAFDGASDDDDNHNGRGRRRVVDKEQMRANRAKLVAERRTKRQAKKEALSRLKSTDGEIELA</sequence>
<dbReference type="InterPro" id="IPR035979">
    <property type="entry name" value="RBD_domain_sf"/>
</dbReference>
<comment type="caution">
    <text evidence="10">The sequence shown here is derived from an EMBL/GenBank/DDBJ whole genome shotgun (WGS) entry which is preliminary data.</text>
</comment>
<dbReference type="InterPro" id="IPR036855">
    <property type="entry name" value="Znf_CCCH_sf"/>
</dbReference>
<dbReference type="EMBL" id="SPLM01000038">
    <property type="protein sequence ID" value="TMW65209.1"/>
    <property type="molecule type" value="Genomic_DNA"/>
</dbReference>
<feature type="domain" description="C3H1-type" evidence="9">
    <location>
        <begin position="101"/>
        <end position="128"/>
    </location>
</feature>
<reference evidence="10" key="1">
    <citation type="submission" date="2019-03" db="EMBL/GenBank/DDBJ databases">
        <title>Long read genome sequence of the mycoparasitic Pythium oligandrum ATCC 38472 isolated from sugarbeet rhizosphere.</title>
        <authorList>
            <person name="Gaulin E."/>
        </authorList>
    </citation>
    <scope>NUCLEOTIDE SEQUENCE</scope>
    <source>
        <strain evidence="10">ATCC 38472_TT</strain>
    </source>
</reference>
<protein>
    <submittedName>
        <fullName evidence="10">Uncharacterized protein</fullName>
    </submittedName>
</protein>
<dbReference type="Gene3D" id="4.10.1000.10">
    <property type="entry name" value="Zinc finger, CCCH-type"/>
    <property type="match status" value="2"/>
</dbReference>
<dbReference type="SMART" id="SM00356">
    <property type="entry name" value="ZnF_C3H1"/>
    <property type="match status" value="4"/>
</dbReference>
<dbReference type="Proteomes" id="UP000794436">
    <property type="component" value="Unassembled WGS sequence"/>
</dbReference>
<dbReference type="Gene3D" id="3.30.1370.210">
    <property type="match status" value="1"/>
</dbReference>
<evidence type="ECO:0000256" key="7">
    <source>
        <dbReference type="SAM" id="MobiDB-lite"/>
    </source>
</evidence>
<feature type="domain" description="C3H1-type" evidence="9">
    <location>
        <begin position="361"/>
        <end position="388"/>
    </location>
</feature>
<accession>A0A8K1CLE5</accession>
<dbReference type="SUPFAM" id="SSF90229">
    <property type="entry name" value="CCCH zinc finger"/>
    <property type="match status" value="3"/>
</dbReference>
<keyword evidence="11" id="KW-1185">Reference proteome</keyword>
<evidence type="ECO:0000259" key="8">
    <source>
        <dbReference type="PROSITE" id="PS50102"/>
    </source>
</evidence>
<dbReference type="Gene3D" id="3.30.70.330">
    <property type="match status" value="1"/>
</dbReference>
<evidence type="ECO:0000256" key="3">
    <source>
        <dbReference type="ARBA" id="ARBA00022771"/>
    </source>
</evidence>
<keyword evidence="2" id="KW-0677">Repeat</keyword>
<dbReference type="GO" id="GO:0043484">
    <property type="term" value="P:regulation of RNA splicing"/>
    <property type="evidence" value="ECO:0007669"/>
    <property type="project" value="TreeGrafter"/>
</dbReference>
<feature type="zinc finger region" description="C3H1-type" evidence="6">
    <location>
        <begin position="361"/>
        <end position="388"/>
    </location>
</feature>
<feature type="domain" description="C3H1-type" evidence="9">
    <location>
        <begin position="134"/>
        <end position="157"/>
    </location>
</feature>
<feature type="domain" description="RRM" evidence="8">
    <location>
        <begin position="7"/>
        <end position="85"/>
    </location>
</feature>
<keyword evidence="4 6" id="KW-0862">Zinc</keyword>
<dbReference type="Pfam" id="PF00076">
    <property type="entry name" value="RRM_1"/>
    <property type="match status" value="1"/>
</dbReference>
<keyword evidence="3 6" id="KW-0863">Zinc-finger</keyword>
<evidence type="ECO:0000256" key="4">
    <source>
        <dbReference type="ARBA" id="ARBA00022833"/>
    </source>
</evidence>
<feature type="compositionally biased region" description="Basic and acidic residues" evidence="7">
    <location>
        <begin position="502"/>
        <end position="520"/>
    </location>
</feature>
<dbReference type="InterPro" id="IPR000504">
    <property type="entry name" value="RRM_dom"/>
</dbReference>
<evidence type="ECO:0000256" key="2">
    <source>
        <dbReference type="ARBA" id="ARBA00022737"/>
    </source>
</evidence>
<evidence type="ECO:0000256" key="6">
    <source>
        <dbReference type="PROSITE-ProRule" id="PRU00723"/>
    </source>
</evidence>
<gene>
    <name evidence="10" type="ORF">Poli38472_009376</name>
</gene>
<feature type="domain" description="C3H1-type" evidence="9">
    <location>
        <begin position="195"/>
        <end position="222"/>
    </location>
</feature>
<feature type="compositionally biased region" description="Basic and acidic residues" evidence="7">
    <location>
        <begin position="238"/>
        <end position="251"/>
    </location>
</feature>
<dbReference type="Pfam" id="PF00642">
    <property type="entry name" value="zf-CCCH"/>
    <property type="match status" value="1"/>
</dbReference>
<dbReference type="PANTHER" id="PTHR12675">
    <property type="entry name" value="MUSCLEBLIND-LIKE PROTEIN"/>
    <property type="match status" value="1"/>
</dbReference>
<dbReference type="GO" id="GO:0008270">
    <property type="term" value="F:zinc ion binding"/>
    <property type="evidence" value="ECO:0007669"/>
    <property type="project" value="UniProtKB-KW"/>
</dbReference>
<evidence type="ECO:0000259" key="9">
    <source>
        <dbReference type="PROSITE" id="PS50103"/>
    </source>
</evidence>
<feature type="compositionally biased region" description="Low complexity" evidence="7">
    <location>
        <begin position="341"/>
        <end position="350"/>
    </location>
</feature>
<feature type="compositionally biased region" description="Polar residues" evidence="7">
    <location>
        <begin position="317"/>
        <end position="326"/>
    </location>
</feature>
<dbReference type="OrthoDB" id="411372at2759"/>
<feature type="zinc finger region" description="C3H1-type" evidence="6">
    <location>
        <begin position="101"/>
        <end position="128"/>
    </location>
</feature>
<evidence type="ECO:0000313" key="10">
    <source>
        <dbReference type="EMBL" id="TMW65209.1"/>
    </source>
</evidence>
<dbReference type="PROSITE" id="PS50102">
    <property type="entry name" value="RRM"/>
    <property type="match status" value="1"/>
</dbReference>
<feature type="region of interest" description="Disordered" evidence="7">
    <location>
        <begin position="153"/>
        <end position="197"/>
    </location>
</feature>
<dbReference type="SUPFAM" id="SSF54928">
    <property type="entry name" value="RNA-binding domain, RBD"/>
    <property type="match status" value="1"/>
</dbReference>
<feature type="zinc finger region" description="C3H1-type" evidence="6">
    <location>
        <begin position="134"/>
        <end position="157"/>
    </location>
</feature>
<dbReference type="InterPro" id="IPR012677">
    <property type="entry name" value="Nucleotide-bd_a/b_plait_sf"/>
</dbReference>
<name>A0A8K1CLE5_PYTOL</name>
<feature type="compositionally biased region" description="Basic and acidic residues" evidence="7">
    <location>
        <begin position="165"/>
        <end position="197"/>
    </location>
</feature>
<feature type="region of interest" description="Disordered" evidence="7">
    <location>
        <begin position="484"/>
        <end position="544"/>
    </location>
</feature>
<organism evidence="10 11">
    <name type="scientific">Pythium oligandrum</name>
    <name type="common">Mycoparasitic fungus</name>
    <dbReference type="NCBI Taxonomy" id="41045"/>
    <lineage>
        <taxon>Eukaryota</taxon>
        <taxon>Sar</taxon>
        <taxon>Stramenopiles</taxon>
        <taxon>Oomycota</taxon>
        <taxon>Peronosporomycetes</taxon>
        <taxon>Pythiales</taxon>
        <taxon>Pythiaceae</taxon>
        <taxon>Pythium</taxon>
    </lineage>
</organism>